<reference evidence="2" key="1">
    <citation type="submission" date="2021-03" db="EMBL/GenBank/DDBJ databases">
        <title>Genome sequencing and assembly of Tianweitania sediminis.</title>
        <authorList>
            <person name="Chhetri G."/>
        </authorList>
    </citation>
    <scope>NUCLEOTIDE SEQUENCE</scope>
    <source>
        <strain evidence="2">Z8</strain>
    </source>
</reference>
<accession>A0A8J7QZE7</accession>
<dbReference type="RefSeq" id="WP_209335654.1">
    <property type="nucleotide sequence ID" value="NZ_JAGIYY010000004.1"/>
</dbReference>
<proteinExistence type="predicted"/>
<dbReference type="EMBL" id="JAGIYY010000004">
    <property type="protein sequence ID" value="MBP0439613.1"/>
    <property type="molecule type" value="Genomic_DNA"/>
</dbReference>
<feature type="transmembrane region" description="Helical" evidence="1">
    <location>
        <begin position="20"/>
        <end position="42"/>
    </location>
</feature>
<organism evidence="2 3">
    <name type="scientific">Tianweitania sediminis</name>
    <dbReference type="NCBI Taxonomy" id="1502156"/>
    <lineage>
        <taxon>Bacteria</taxon>
        <taxon>Pseudomonadati</taxon>
        <taxon>Pseudomonadota</taxon>
        <taxon>Alphaproteobacteria</taxon>
        <taxon>Hyphomicrobiales</taxon>
        <taxon>Phyllobacteriaceae</taxon>
        <taxon>Tianweitania</taxon>
    </lineage>
</organism>
<keyword evidence="1" id="KW-0472">Membrane</keyword>
<gene>
    <name evidence="2" type="ORF">J5Y06_13210</name>
</gene>
<comment type="caution">
    <text evidence="2">The sequence shown here is derived from an EMBL/GenBank/DDBJ whole genome shotgun (WGS) entry which is preliminary data.</text>
</comment>
<keyword evidence="3" id="KW-1185">Reference proteome</keyword>
<dbReference type="AlphaFoldDB" id="A0A8J7QZE7"/>
<evidence type="ECO:0000313" key="3">
    <source>
        <dbReference type="Proteomes" id="UP000666240"/>
    </source>
</evidence>
<keyword evidence="1" id="KW-0812">Transmembrane</keyword>
<evidence type="ECO:0000313" key="2">
    <source>
        <dbReference type="EMBL" id="MBP0439613.1"/>
    </source>
</evidence>
<evidence type="ECO:0000256" key="1">
    <source>
        <dbReference type="SAM" id="Phobius"/>
    </source>
</evidence>
<dbReference type="Proteomes" id="UP000666240">
    <property type="component" value="Unassembled WGS sequence"/>
</dbReference>
<sequence length="45" mass="4863">MSPARNPFTPIAKPKSDPLLQAGILAAFGTLVFVALGICLFWEFL</sequence>
<protein>
    <submittedName>
        <fullName evidence="2">Uncharacterized protein</fullName>
    </submittedName>
</protein>
<keyword evidence="1" id="KW-1133">Transmembrane helix</keyword>
<name>A0A8J7QZE7_9HYPH</name>